<dbReference type="Gene3D" id="3.60.15.10">
    <property type="entry name" value="Ribonuclease Z/Hydroxyacylglutathione hydrolase-like"/>
    <property type="match status" value="1"/>
</dbReference>
<comment type="catalytic activity">
    <reaction evidence="3">
        <text>3',5'-cyclic UMP + H2O = UMP + H(+)</text>
        <dbReference type="Rhea" id="RHEA:70575"/>
        <dbReference type="ChEBI" id="CHEBI:15377"/>
        <dbReference type="ChEBI" id="CHEBI:15378"/>
        <dbReference type="ChEBI" id="CHEBI:57865"/>
        <dbReference type="ChEBI" id="CHEBI:184387"/>
    </reaction>
    <physiologicalReaction direction="left-to-right" evidence="3">
        <dbReference type="Rhea" id="RHEA:70576"/>
    </physiologicalReaction>
</comment>
<accession>A0ABM8V8A3</accession>
<dbReference type="InterPro" id="IPR048933">
    <property type="entry name" value="B_lactamase-like_C"/>
</dbReference>
<evidence type="ECO:0000259" key="4">
    <source>
        <dbReference type="SMART" id="SM00849"/>
    </source>
</evidence>
<dbReference type="Pfam" id="PF00753">
    <property type="entry name" value="Lactamase_B"/>
    <property type="match status" value="1"/>
</dbReference>
<evidence type="ECO:0000313" key="5">
    <source>
        <dbReference type="EMBL" id="CAG5091942.1"/>
    </source>
</evidence>
<name>A0ABM8V8A3_THEXY</name>
<evidence type="ECO:0000256" key="1">
    <source>
        <dbReference type="ARBA" id="ARBA00034221"/>
    </source>
</evidence>
<dbReference type="EMBL" id="CAJRAY010000085">
    <property type="protein sequence ID" value="CAG5091942.1"/>
    <property type="molecule type" value="Genomic_DNA"/>
</dbReference>
<dbReference type="PANTHER" id="PTHR23131:SF4">
    <property type="entry name" value="METALLO-BETA-LACTAMASE SUPERFAMILY POTEIN"/>
    <property type="match status" value="1"/>
</dbReference>
<organism evidence="5 6">
    <name type="scientific">Thermobacillus xylanilyticus</name>
    <dbReference type="NCBI Taxonomy" id="76633"/>
    <lineage>
        <taxon>Bacteria</taxon>
        <taxon>Bacillati</taxon>
        <taxon>Bacillota</taxon>
        <taxon>Bacilli</taxon>
        <taxon>Bacillales</taxon>
        <taxon>Paenibacillaceae</taxon>
        <taxon>Thermobacillus</taxon>
    </lineage>
</organism>
<evidence type="ECO:0000313" key="6">
    <source>
        <dbReference type="Proteomes" id="UP000681526"/>
    </source>
</evidence>
<dbReference type="Proteomes" id="UP000681526">
    <property type="component" value="Unassembled WGS sequence"/>
</dbReference>
<dbReference type="CDD" id="cd07725">
    <property type="entry name" value="TTHA1429-like_MBL-fold"/>
    <property type="match status" value="1"/>
</dbReference>
<protein>
    <submittedName>
        <fullName evidence="5">Beta-lactamase domain protein</fullName>
    </submittedName>
</protein>
<dbReference type="Gene3D" id="1.10.10.10">
    <property type="entry name" value="Winged helix-like DNA-binding domain superfamily/Winged helix DNA-binding domain"/>
    <property type="match status" value="1"/>
</dbReference>
<proteinExistence type="predicted"/>
<dbReference type="InterPro" id="IPR036866">
    <property type="entry name" value="RibonucZ/Hydroxyglut_hydro"/>
</dbReference>
<dbReference type="SUPFAM" id="SSF56281">
    <property type="entry name" value="Metallo-hydrolase/oxidoreductase"/>
    <property type="match status" value="1"/>
</dbReference>
<comment type="function">
    <text evidence="2">Counteracts the endogenous Pycsar antiviral defense system. Phosphodiesterase that enables metal-dependent hydrolysis of host cyclic nucleotide Pycsar defense signals such as cCMP and cUMP.</text>
</comment>
<sequence>MTREGEERLDGGWLRVKVPLPFALRYVNSYLIPDDDGWTLVDPGLRTPDAEGLWLDVLRRCGIHAADIRAIVLTHQHPDHIGLAGWFQERSGAPVYMSERAYAYAMRLWGPGRTFTAELQALYRENGLPRGMEEALAEHLESFVAMVSPLPEPVFIQGGGTIGIGGQVWEILDTPGHADGHLCFWQRESRIMLCGDQVLPGITPNISLVPGAEPGVLARYLHSLAELETFETILAYPGHRDPFRCMRDRIGEIRAHHVRRLAAMEEMLAEPLTGYEVCMRLFGERVQGSLHNLRFAMSETLAHLEHLAGEGRAASARGADGILRWRFC</sequence>
<comment type="catalytic activity">
    <reaction evidence="1">
        <text>3',5'-cyclic CMP + H2O = CMP + H(+)</text>
        <dbReference type="Rhea" id="RHEA:72675"/>
        <dbReference type="ChEBI" id="CHEBI:15377"/>
        <dbReference type="ChEBI" id="CHEBI:15378"/>
        <dbReference type="ChEBI" id="CHEBI:58003"/>
        <dbReference type="ChEBI" id="CHEBI:60377"/>
    </reaction>
    <physiologicalReaction direction="left-to-right" evidence="1">
        <dbReference type="Rhea" id="RHEA:72676"/>
    </physiologicalReaction>
</comment>
<dbReference type="RefSeq" id="WP_213486140.1">
    <property type="nucleotide sequence ID" value="NZ_CAJRAY010000085.1"/>
</dbReference>
<keyword evidence="6" id="KW-1185">Reference proteome</keyword>
<comment type="caution">
    <text evidence="5">The sequence shown here is derived from an EMBL/GenBank/DDBJ whole genome shotgun (WGS) entry which is preliminary data.</text>
</comment>
<dbReference type="SMART" id="SM00849">
    <property type="entry name" value="Lactamase_B"/>
    <property type="match status" value="1"/>
</dbReference>
<evidence type="ECO:0000256" key="3">
    <source>
        <dbReference type="ARBA" id="ARBA00048505"/>
    </source>
</evidence>
<dbReference type="Pfam" id="PF21221">
    <property type="entry name" value="B_lactamase-like_C"/>
    <property type="match status" value="1"/>
</dbReference>
<dbReference type="PANTHER" id="PTHR23131">
    <property type="entry name" value="ENDORIBONUCLEASE LACTB2"/>
    <property type="match status" value="1"/>
</dbReference>
<dbReference type="InterPro" id="IPR001279">
    <property type="entry name" value="Metallo-B-lactamas"/>
</dbReference>
<feature type="domain" description="Metallo-beta-lactamase" evidence="4">
    <location>
        <begin position="26"/>
        <end position="239"/>
    </location>
</feature>
<gene>
    <name evidence="5" type="primary">txxe 3207</name>
    <name evidence="5" type="ORF">TXXE_17175</name>
</gene>
<reference evidence="5 6" key="1">
    <citation type="submission" date="2021-04" db="EMBL/GenBank/DDBJ databases">
        <authorList>
            <person name="Rakotoarivonina H."/>
        </authorList>
    </citation>
    <scope>NUCLEOTIDE SEQUENCE [LARGE SCALE GENOMIC DNA]</scope>
    <source>
        <strain evidence="5 6">XE</strain>
    </source>
</reference>
<evidence type="ECO:0000256" key="2">
    <source>
        <dbReference type="ARBA" id="ARBA00034301"/>
    </source>
</evidence>
<dbReference type="InterPro" id="IPR050662">
    <property type="entry name" value="Sec-metab_biosynth-thioest"/>
</dbReference>
<dbReference type="InterPro" id="IPR036388">
    <property type="entry name" value="WH-like_DNA-bd_sf"/>
</dbReference>